<protein>
    <recommendedName>
        <fullName evidence="4">Nitrate reductase</fullName>
    </recommendedName>
</protein>
<accession>A0ABM7PFX9</accession>
<feature type="transmembrane region" description="Helical" evidence="1">
    <location>
        <begin position="65"/>
        <end position="89"/>
    </location>
</feature>
<evidence type="ECO:0000313" key="3">
    <source>
        <dbReference type="Proteomes" id="UP001320148"/>
    </source>
</evidence>
<gene>
    <name evidence="2" type="ORF">DSLASN_18720</name>
</gene>
<dbReference type="InterPro" id="IPR036197">
    <property type="entry name" value="NarG-like_sf"/>
</dbReference>
<organism evidence="2 3">
    <name type="scientific">Desulfoluna limicola</name>
    <dbReference type="NCBI Taxonomy" id="2810562"/>
    <lineage>
        <taxon>Bacteria</taxon>
        <taxon>Pseudomonadati</taxon>
        <taxon>Thermodesulfobacteriota</taxon>
        <taxon>Desulfobacteria</taxon>
        <taxon>Desulfobacterales</taxon>
        <taxon>Desulfolunaceae</taxon>
        <taxon>Desulfoluna</taxon>
    </lineage>
</organism>
<feature type="transmembrane region" description="Helical" evidence="1">
    <location>
        <begin position="6"/>
        <end position="24"/>
    </location>
</feature>
<reference evidence="2 3" key="1">
    <citation type="submission" date="2021-02" db="EMBL/GenBank/DDBJ databases">
        <title>Complete genome of Desulfoluna sp. strain ASN36.</title>
        <authorList>
            <person name="Takahashi A."/>
            <person name="Kojima H."/>
            <person name="Fukui M."/>
        </authorList>
    </citation>
    <scope>NUCLEOTIDE SEQUENCE [LARGE SCALE GENOMIC DNA]</scope>
    <source>
        <strain evidence="2 3">ASN36</strain>
    </source>
</reference>
<proteinExistence type="predicted"/>
<feature type="transmembrane region" description="Helical" evidence="1">
    <location>
        <begin position="166"/>
        <end position="194"/>
    </location>
</feature>
<feature type="transmembrane region" description="Helical" evidence="1">
    <location>
        <begin position="139"/>
        <end position="160"/>
    </location>
</feature>
<dbReference type="Proteomes" id="UP001320148">
    <property type="component" value="Chromosome"/>
</dbReference>
<keyword evidence="3" id="KW-1185">Reference proteome</keyword>
<evidence type="ECO:0008006" key="4">
    <source>
        <dbReference type="Google" id="ProtNLM"/>
    </source>
</evidence>
<keyword evidence="1" id="KW-0812">Transmembrane</keyword>
<evidence type="ECO:0000313" key="2">
    <source>
        <dbReference type="EMBL" id="BCS96240.1"/>
    </source>
</evidence>
<keyword evidence="1" id="KW-0472">Membrane</keyword>
<sequence>MVWISIAIFFGGIIWQVFRFLALSSTVDEPKLKRPAGLAKEEPPAGAGGLLYALKLSIFKTSPGMIIVTSVFHLCLIVVPLFLLGHNILIERAIGFSLFSFSEKTSDTLTVIFLLCGLFFLYRRLFVERVRIITSGTDYLMLLLATAPFITGFLAYHQLFDYKLMIVLHILAGEAMLILAPFTKFVHMVFFFAVRFTVKGEWALGSGNRNW</sequence>
<evidence type="ECO:0000256" key="1">
    <source>
        <dbReference type="SAM" id="Phobius"/>
    </source>
</evidence>
<name>A0ABM7PFX9_9BACT</name>
<dbReference type="SUPFAM" id="SSF103501">
    <property type="entry name" value="Respiratory nitrate reductase 1 gamma chain"/>
    <property type="match status" value="1"/>
</dbReference>
<keyword evidence="1" id="KW-1133">Transmembrane helix</keyword>
<feature type="transmembrane region" description="Helical" evidence="1">
    <location>
        <begin position="109"/>
        <end position="127"/>
    </location>
</feature>
<dbReference type="EMBL" id="AP024488">
    <property type="protein sequence ID" value="BCS96240.1"/>
    <property type="molecule type" value="Genomic_DNA"/>
</dbReference>
<dbReference type="Gene3D" id="1.20.950.20">
    <property type="entry name" value="Transmembrane di-heme cytochromes, Chain C"/>
    <property type="match status" value="1"/>
</dbReference>